<accession>A0A8J2MPT7</accession>
<organism evidence="1 2">
    <name type="scientific">Cercopithifilaria johnstoni</name>
    <dbReference type="NCBI Taxonomy" id="2874296"/>
    <lineage>
        <taxon>Eukaryota</taxon>
        <taxon>Metazoa</taxon>
        <taxon>Ecdysozoa</taxon>
        <taxon>Nematoda</taxon>
        <taxon>Chromadorea</taxon>
        <taxon>Rhabditida</taxon>
        <taxon>Spirurina</taxon>
        <taxon>Spiruromorpha</taxon>
        <taxon>Filarioidea</taxon>
        <taxon>Onchocercidae</taxon>
        <taxon>Cercopithifilaria</taxon>
    </lineage>
</organism>
<dbReference type="AlphaFoldDB" id="A0A8J2MPT7"/>
<dbReference type="OrthoDB" id="5846329at2759"/>
<sequence>MLQRPFGCFVYPPSCAADKISLKQSAPLRQHAIEMYCNHQYVTKQNYKVMMLPQVQCITWYVRCGKLIKDIIYCENGFIYDAKLMKCRQRNIDDRCIMPDLCKNRKWRMVSFGECNRQFIYCRDQVPEEFVCSKGFIFFNGRCIPIYQASSQCWKCQDGEKRHTSLHSCNEDSDSFNYHPLLILL</sequence>
<comment type="caution">
    <text evidence="1">The sequence shown here is derived from an EMBL/GenBank/DDBJ whole genome shotgun (WGS) entry which is preliminary data.</text>
</comment>
<name>A0A8J2MPT7_9BILA</name>
<dbReference type="EMBL" id="CAKAEH010001425">
    <property type="protein sequence ID" value="CAG9536065.1"/>
    <property type="molecule type" value="Genomic_DNA"/>
</dbReference>
<reference evidence="1" key="1">
    <citation type="submission" date="2021-09" db="EMBL/GenBank/DDBJ databases">
        <authorList>
            <consortium name="Pathogen Informatics"/>
        </authorList>
    </citation>
    <scope>NUCLEOTIDE SEQUENCE</scope>
</reference>
<proteinExistence type="predicted"/>
<evidence type="ECO:0000313" key="1">
    <source>
        <dbReference type="EMBL" id="CAG9536065.1"/>
    </source>
</evidence>
<keyword evidence="2" id="KW-1185">Reference proteome</keyword>
<dbReference type="Proteomes" id="UP000746747">
    <property type="component" value="Unassembled WGS sequence"/>
</dbReference>
<evidence type="ECO:0000313" key="2">
    <source>
        <dbReference type="Proteomes" id="UP000746747"/>
    </source>
</evidence>
<protein>
    <recommendedName>
        <fullName evidence="3">Chitin-binding type-2 domain-containing protein</fullName>
    </recommendedName>
</protein>
<gene>
    <name evidence="1" type="ORF">CJOHNSTONI_LOCUS6024</name>
</gene>
<evidence type="ECO:0008006" key="3">
    <source>
        <dbReference type="Google" id="ProtNLM"/>
    </source>
</evidence>